<keyword evidence="4" id="KW-1185">Reference proteome</keyword>
<dbReference type="InterPro" id="IPR016187">
    <property type="entry name" value="CTDL_fold"/>
</dbReference>
<evidence type="ECO:0000313" key="4">
    <source>
        <dbReference type="Proteomes" id="UP001374803"/>
    </source>
</evidence>
<dbReference type="InterPro" id="IPR051043">
    <property type="entry name" value="Sulfatase_Mod_Factor_Kinase"/>
</dbReference>
<dbReference type="Proteomes" id="UP001374803">
    <property type="component" value="Chromosome"/>
</dbReference>
<feature type="region of interest" description="Disordered" evidence="1">
    <location>
        <begin position="37"/>
        <end position="72"/>
    </location>
</feature>
<evidence type="ECO:0000313" key="3">
    <source>
        <dbReference type="EMBL" id="WXB02499.1"/>
    </source>
</evidence>
<dbReference type="Pfam" id="PF03781">
    <property type="entry name" value="FGE-sulfatase"/>
    <property type="match status" value="1"/>
</dbReference>
<name>A0ABZ2KUZ5_9BACT</name>
<dbReference type="PANTHER" id="PTHR23150">
    <property type="entry name" value="SULFATASE MODIFYING FACTOR 1, 2"/>
    <property type="match status" value="1"/>
</dbReference>
<dbReference type="RefSeq" id="WP_394832128.1">
    <property type="nucleotide sequence ID" value="NZ_CP089929.1"/>
</dbReference>
<dbReference type="SUPFAM" id="SSF56436">
    <property type="entry name" value="C-type lectin-like"/>
    <property type="match status" value="1"/>
</dbReference>
<dbReference type="EMBL" id="CP089983">
    <property type="protein sequence ID" value="WXB02499.1"/>
    <property type="molecule type" value="Genomic_DNA"/>
</dbReference>
<evidence type="ECO:0000256" key="1">
    <source>
        <dbReference type="SAM" id="MobiDB-lite"/>
    </source>
</evidence>
<organism evidence="3 4">
    <name type="scientific">Pendulispora rubella</name>
    <dbReference type="NCBI Taxonomy" id="2741070"/>
    <lineage>
        <taxon>Bacteria</taxon>
        <taxon>Pseudomonadati</taxon>
        <taxon>Myxococcota</taxon>
        <taxon>Myxococcia</taxon>
        <taxon>Myxococcales</taxon>
        <taxon>Sorangiineae</taxon>
        <taxon>Pendulisporaceae</taxon>
        <taxon>Pendulispora</taxon>
    </lineage>
</organism>
<dbReference type="InterPro" id="IPR005532">
    <property type="entry name" value="SUMF_dom"/>
</dbReference>
<dbReference type="InterPro" id="IPR042095">
    <property type="entry name" value="SUMF_sf"/>
</dbReference>
<dbReference type="PANTHER" id="PTHR23150:SF19">
    <property type="entry name" value="FORMYLGLYCINE-GENERATING ENZYME"/>
    <property type="match status" value="1"/>
</dbReference>
<protein>
    <submittedName>
        <fullName evidence="3">Formylglycine-generating enzyme family protein</fullName>
    </submittedName>
</protein>
<proteinExistence type="predicted"/>
<gene>
    <name evidence="3" type="ORF">LVJ94_36985</name>
</gene>
<feature type="domain" description="Sulfatase-modifying factor enzyme-like" evidence="2">
    <location>
        <begin position="83"/>
        <end position="296"/>
    </location>
</feature>
<dbReference type="Gene3D" id="3.90.1580.10">
    <property type="entry name" value="paralog of FGE (formylglycine-generating enzyme)"/>
    <property type="match status" value="1"/>
</dbReference>
<evidence type="ECO:0000259" key="2">
    <source>
        <dbReference type="Pfam" id="PF03781"/>
    </source>
</evidence>
<sequence length="298" mass="31430">MTLRWRWFGAGLAGVAGVALTYVTSCYDFAYSPGNGDGSLPDSGPEDAPSQDDSGVDSGPNPCPSTRGPSMVQAHGLGPDAGKFCIDSTEVTREQYAAFLAANVSTSGQPKACSWNSSFVPGGDFWPDGGTRTGNHPITAVDWCDAFAYCKWAGKRLCGDIRGGAHNIDNIKEPADADTSQIRLACTNAEDGRDFAYGTAYDSLACNGKDMALGTTVPVASLPRCVGGFPGLYDMSGNANEWENSCDSSGADAGPQGDNCACRGGSYVQDRDKMRCNDQFTCNRNYLSDDVGFRCCKP</sequence>
<accession>A0ABZ2KUZ5</accession>
<reference evidence="3" key="1">
    <citation type="submission" date="2021-12" db="EMBL/GenBank/DDBJ databases">
        <title>Discovery of the Pendulisporaceae a myxobacterial family with distinct sporulation behavior and unique specialized metabolism.</title>
        <authorList>
            <person name="Garcia R."/>
            <person name="Popoff A."/>
            <person name="Bader C.D."/>
            <person name="Loehr J."/>
            <person name="Walesch S."/>
            <person name="Walt C."/>
            <person name="Boldt J."/>
            <person name="Bunk B."/>
            <person name="Haeckl F.J.F.P.J."/>
            <person name="Gunesch A.P."/>
            <person name="Birkelbach J."/>
            <person name="Nuebel U."/>
            <person name="Pietschmann T."/>
            <person name="Bach T."/>
            <person name="Mueller R."/>
        </authorList>
    </citation>
    <scope>NUCLEOTIDE SEQUENCE</scope>
    <source>
        <strain evidence="3">MSr11367</strain>
    </source>
</reference>